<keyword evidence="9" id="KW-1185">Reference proteome</keyword>
<dbReference type="InterPro" id="IPR000734">
    <property type="entry name" value="TAG_lipase"/>
</dbReference>
<evidence type="ECO:0000256" key="5">
    <source>
        <dbReference type="RuleBase" id="RU004262"/>
    </source>
</evidence>
<dbReference type="GO" id="GO:0005615">
    <property type="term" value="C:extracellular space"/>
    <property type="evidence" value="ECO:0007669"/>
    <property type="project" value="TreeGrafter"/>
</dbReference>
<dbReference type="PANTHER" id="PTHR11610">
    <property type="entry name" value="LIPASE"/>
    <property type="match status" value="1"/>
</dbReference>
<dbReference type="Gene3D" id="3.40.50.1820">
    <property type="entry name" value="alpha/beta hydrolase"/>
    <property type="match status" value="1"/>
</dbReference>
<dbReference type="InterPro" id="IPR013818">
    <property type="entry name" value="Lipase"/>
</dbReference>
<keyword evidence="4 6" id="KW-0732">Signal</keyword>
<dbReference type="Proteomes" id="UP001153714">
    <property type="component" value="Chromosome 5"/>
</dbReference>
<dbReference type="OrthoDB" id="199913at2759"/>
<dbReference type="EMBL" id="OU893336">
    <property type="protein sequence ID" value="CAG9793122.1"/>
    <property type="molecule type" value="Genomic_DNA"/>
</dbReference>
<dbReference type="GO" id="GO:0017171">
    <property type="term" value="F:serine hydrolase activity"/>
    <property type="evidence" value="ECO:0007669"/>
    <property type="project" value="TreeGrafter"/>
</dbReference>
<evidence type="ECO:0000256" key="4">
    <source>
        <dbReference type="ARBA" id="ARBA00022729"/>
    </source>
</evidence>
<evidence type="ECO:0000256" key="1">
    <source>
        <dbReference type="ARBA" id="ARBA00004613"/>
    </source>
</evidence>
<proteinExistence type="inferred from homology"/>
<reference evidence="8" key="2">
    <citation type="submission" date="2022-10" db="EMBL/GenBank/DDBJ databases">
        <authorList>
            <consortium name="ENA_rothamsted_submissions"/>
            <consortium name="culmorum"/>
            <person name="King R."/>
        </authorList>
    </citation>
    <scope>NUCLEOTIDE SEQUENCE</scope>
</reference>
<dbReference type="PANTHER" id="PTHR11610:SF149">
    <property type="entry name" value="FI01450P-RELATED"/>
    <property type="match status" value="1"/>
</dbReference>
<dbReference type="AlphaFoldDB" id="A0A9N9RB89"/>
<organism evidence="8 9">
    <name type="scientific">Diatraea saccharalis</name>
    <name type="common">sugarcane borer</name>
    <dbReference type="NCBI Taxonomy" id="40085"/>
    <lineage>
        <taxon>Eukaryota</taxon>
        <taxon>Metazoa</taxon>
        <taxon>Ecdysozoa</taxon>
        <taxon>Arthropoda</taxon>
        <taxon>Hexapoda</taxon>
        <taxon>Insecta</taxon>
        <taxon>Pterygota</taxon>
        <taxon>Neoptera</taxon>
        <taxon>Endopterygota</taxon>
        <taxon>Lepidoptera</taxon>
        <taxon>Glossata</taxon>
        <taxon>Ditrysia</taxon>
        <taxon>Pyraloidea</taxon>
        <taxon>Crambidae</taxon>
        <taxon>Crambinae</taxon>
        <taxon>Diatraea</taxon>
    </lineage>
</organism>
<feature type="domain" description="Lipase" evidence="7">
    <location>
        <begin position="116"/>
        <end position="352"/>
    </location>
</feature>
<sequence>MSFIKHNTMTVLLVCLSMILVIEANPANFLKDITNGIAKEAIAVKKPVLETVVELTFSQCEAIKKLFGLDYNRISKSTDIEPDLNQLTLKYVTPLLNISLNINTAARLLPKSPEFNNENFVIYIHGFTDNPNKKSFGTISNGFLHRGMYNILALDGSTLIHWFYLRSTTYVRFMGEKLGSILADLVKEGLPASSIHIVGHSLGAHISGFTGKQFLKLTGRRVGRISALDPAGPCFSNLEPDLKLHADDADYVDVIHTNGGVAGLKEPVGQVDYYPNEGKQQPNCLIDTCSHSRAWEVFGESLYNETAFPAVRCDSWEQFKKGNCSGMSYMGIASQPGTTGNHYLQTAASPPYGLGIAGTQYKNNVGFIENLLG</sequence>
<evidence type="ECO:0000256" key="3">
    <source>
        <dbReference type="ARBA" id="ARBA00022525"/>
    </source>
</evidence>
<evidence type="ECO:0000256" key="6">
    <source>
        <dbReference type="SAM" id="SignalP"/>
    </source>
</evidence>
<evidence type="ECO:0000313" key="8">
    <source>
        <dbReference type="EMBL" id="CAG9793122.1"/>
    </source>
</evidence>
<feature type="signal peptide" evidence="6">
    <location>
        <begin position="1"/>
        <end position="24"/>
    </location>
</feature>
<dbReference type="Pfam" id="PF00151">
    <property type="entry name" value="Lipase"/>
    <property type="match status" value="1"/>
</dbReference>
<evidence type="ECO:0000259" key="7">
    <source>
        <dbReference type="Pfam" id="PF00151"/>
    </source>
</evidence>
<evidence type="ECO:0000256" key="2">
    <source>
        <dbReference type="ARBA" id="ARBA00010701"/>
    </source>
</evidence>
<feature type="chain" id="PRO_5040461431" description="Lipase domain-containing protein" evidence="6">
    <location>
        <begin position="25"/>
        <end position="373"/>
    </location>
</feature>
<name>A0A9N9RB89_9NEOP</name>
<comment type="similarity">
    <text evidence="2 5">Belongs to the AB hydrolase superfamily. Lipase family.</text>
</comment>
<keyword evidence="3" id="KW-0964">Secreted</keyword>
<protein>
    <recommendedName>
        <fullName evidence="7">Lipase domain-containing protein</fullName>
    </recommendedName>
</protein>
<dbReference type="GO" id="GO:0016042">
    <property type="term" value="P:lipid catabolic process"/>
    <property type="evidence" value="ECO:0007669"/>
    <property type="project" value="TreeGrafter"/>
</dbReference>
<reference evidence="8" key="1">
    <citation type="submission" date="2021-12" db="EMBL/GenBank/DDBJ databases">
        <authorList>
            <person name="King R."/>
        </authorList>
    </citation>
    <scope>NUCLEOTIDE SEQUENCE</scope>
</reference>
<evidence type="ECO:0000313" key="9">
    <source>
        <dbReference type="Proteomes" id="UP001153714"/>
    </source>
</evidence>
<dbReference type="SUPFAM" id="SSF53474">
    <property type="entry name" value="alpha/beta-Hydrolases"/>
    <property type="match status" value="1"/>
</dbReference>
<gene>
    <name evidence="8" type="ORF">DIATSA_LOCUS10587</name>
</gene>
<comment type="subcellular location">
    <subcellularLocation>
        <location evidence="1">Secreted</location>
    </subcellularLocation>
</comment>
<accession>A0A9N9RB89</accession>
<dbReference type="PRINTS" id="PR00821">
    <property type="entry name" value="TAGLIPASE"/>
</dbReference>
<dbReference type="InterPro" id="IPR029058">
    <property type="entry name" value="AB_hydrolase_fold"/>
</dbReference>
<dbReference type="GO" id="GO:0016298">
    <property type="term" value="F:lipase activity"/>
    <property type="evidence" value="ECO:0007669"/>
    <property type="project" value="InterPro"/>
</dbReference>